<dbReference type="GO" id="GO:0015558">
    <property type="term" value="F:secondary active p-aminobenzoyl-glutamate transmembrane transporter activity"/>
    <property type="evidence" value="ECO:0007669"/>
    <property type="project" value="InterPro"/>
</dbReference>
<evidence type="ECO:0000256" key="1">
    <source>
        <dbReference type="SAM" id="Phobius"/>
    </source>
</evidence>
<dbReference type="PANTHER" id="PTHR30282:SF0">
    <property type="entry name" value="P-AMINOBENZOYL-GLUTAMATE TRANSPORT PROTEIN"/>
    <property type="match status" value="1"/>
</dbReference>
<dbReference type="PANTHER" id="PTHR30282">
    <property type="entry name" value="P-AMINOBENZOYL GLUTAMATE TRANSPORTER"/>
    <property type="match status" value="1"/>
</dbReference>
<feature type="transmembrane region" description="Helical" evidence="1">
    <location>
        <begin position="171"/>
        <end position="191"/>
    </location>
</feature>
<dbReference type="InterPro" id="IPR004697">
    <property type="entry name" value="AbgT"/>
</dbReference>
<feature type="transmembrane region" description="Helical" evidence="1">
    <location>
        <begin position="306"/>
        <end position="329"/>
    </location>
</feature>
<feature type="transmembrane region" description="Helical" evidence="1">
    <location>
        <begin position="65"/>
        <end position="85"/>
    </location>
</feature>
<proteinExistence type="predicted"/>
<dbReference type="EMBL" id="FMUS01000001">
    <property type="protein sequence ID" value="SCX79083.1"/>
    <property type="molecule type" value="Genomic_DNA"/>
</dbReference>
<feature type="transmembrane region" description="Helical" evidence="1">
    <location>
        <begin position="92"/>
        <end position="111"/>
    </location>
</feature>
<dbReference type="RefSeq" id="WP_091538937.1">
    <property type="nucleotide sequence ID" value="NZ_FMUS01000001.1"/>
</dbReference>
<dbReference type="Pfam" id="PF03806">
    <property type="entry name" value="ABG_transport"/>
    <property type="match status" value="1"/>
</dbReference>
<feature type="transmembrane region" description="Helical" evidence="1">
    <location>
        <begin position="268"/>
        <end position="286"/>
    </location>
</feature>
<reference evidence="2 3" key="1">
    <citation type="submission" date="2016-10" db="EMBL/GenBank/DDBJ databases">
        <authorList>
            <person name="de Groot N.N."/>
        </authorList>
    </citation>
    <scope>NUCLEOTIDE SEQUENCE [LARGE SCALE GENOMIC DNA]</scope>
    <source>
        <strain evidence="2 3">DSM 18978</strain>
    </source>
</reference>
<keyword evidence="1" id="KW-1133">Transmembrane helix</keyword>
<name>A0A1G5AMH2_9FIRM</name>
<feature type="transmembrane region" description="Helical" evidence="1">
    <location>
        <begin position="416"/>
        <end position="434"/>
    </location>
</feature>
<dbReference type="GO" id="GO:1902604">
    <property type="term" value="P:p-aminobenzoyl-glutamate transmembrane transport"/>
    <property type="evidence" value="ECO:0007669"/>
    <property type="project" value="InterPro"/>
</dbReference>
<organism evidence="2 3">
    <name type="scientific">Alkaliphilus peptidifermentans DSM 18978</name>
    <dbReference type="NCBI Taxonomy" id="1120976"/>
    <lineage>
        <taxon>Bacteria</taxon>
        <taxon>Bacillati</taxon>
        <taxon>Bacillota</taxon>
        <taxon>Clostridia</taxon>
        <taxon>Peptostreptococcales</taxon>
        <taxon>Natronincolaceae</taxon>
        <taxon>Alkaliphilus</taxon>
    </lineage>
</organism>
<gene>
    <name evidence="2" type="ORF">SAMN03080606_00207</name>
</gene>
<sequence length="514" mass="54411">MSVSVKKNKNGLFNKFLNFIEVVGNKLPHPVTLFAIFSLAVIVISAIAAALGLEVQYERMVDGEATMVTVTAVSLLTAAGIRQIFSEAVKNFTGFAPLGTVLVAMLGVGVAEGTGLVQAALRKLVLSTPRRLITAVVVFAGIMSNVASDAGYVVLVPLGALVFLSFKRHPLAGLAAAFAGVSGGFSANLMISTLDPLLGGISQQSAQLIQPEYLVQPTANWYFMIASTFLITIIGTIVTEKIVEPRLGAYEGDSVAEITSISKNESRGLIWAGLSLLAFVGVMMALTVPSNAILRSEAGELLKDSAFMAGLVPIIAAAFLIPGVAYGIASGTVKSDKDVASFMGKAMSSMGGYLVLAFVAAQFVKYFEWSNLGTILAVNGAELLKATNMTGIPMLIGFIIVAGFINLFIGSASAKWAIMAPVFVPMLMQIGYTPEFTQLAYRIGDSTTNIISPLMSYFAVIVAFAQKYDKKTGIGTLISAMIPYSIMFLIGWILLFVLWFALNLPLGPGAFIQM</sequence>
<dbReference type="STRING" id="1120976.SAMN03080606_00207"/>
<feature type="transmembrane region" description="Helical" evidence="1">
    <location>
        <begin position="221"/>
        <end position="239"/>
    </location>
</feature>
<feature type="transmembrane region" description="Helical" evidence="1">
    <location>
        <begin position="389"/>
        <end position="409"/>
    </location>
</feature>
<keyword evidence="1" id="KW-0812">Transmembrane</keyword>
<keyword evidence="3" id="KW-1185">Reference proteome</keyword>
<feature type="transmembrane region" description="Helical" evidence="1">
    <location>
        <begin position="131"/>
        <end position="164"/>
    </location>
</feature>
<evidence type="ECO:0000313" key="2">
    <source>
        <dbReference type="EMBL" id="SCX79083.1"/>
    </source>
</evidence>
<dbReference type="AlphaFoldDB" id="A0A1G5AMH2"/>
<accession>A0A1G5AMH2</accession>
<feature type="transmembrane region" description="Helical" evidence="1">
    <location>
        <begin position="477"/>
        <end position="502"/>
    </location>
</feature>
<protein>
    <submittedName>
        <fullName evidence="2">Aminobenzoyl-glutamate transport protein</fullName>
    </submittedName>
</protein>
<feature type="transmembrane region" description="Helical" evidence="1">
    <location>
        <begin position="350"/>
        <end position="369"/>
    </location>
</feature>
<dbReference type="OrthoDB" id="3314392at2"/>
<feature type="transmembrane region" description="Helical" evidence="1">
    <location>
        <begin position="446"/>
        <end position="465"/>
    </location>
</feature>
<dbReference type="Proteomes" id="UP000198636">
    <property type="component" value="Unassembled WGS sequence"/>
</dbReference>
<evidence type="ECO:0000313" key="3">
    <source>
        <dbReference type="Proteomes" id="UP000198636"/>
    </source>
</evidence>
<feature type="transmembrane region" description="Helical" evidence="1">
    <location>
        <begin position="31"/>
        <end position="53"/>
    </location>
</feature>
<keyword evidence="1" id="KW-0472">Membrane</keyword>